<dbReference type="Proteomes" id="UP000019754">
    <property type="component" value="Unassembled WGS sequence"/>
</dbReference>
<keyword evidence="4" id="KW-1185">Reference proteome</keyword>
<evidence type="ECO:0000313" key="3">
    <source>
        <dbReference type="EMBL" id="EYT49148.1"/>
    </source>
</evidence>
<evidence type="ECO:0000259" key="2">
    <source>
        <dbReference type="Pfam" id="PF01370"/>
    </source>
</evidence>
<protein>
    <submittedName>
        <fullName evidence="3">Epimerase</fullName>
    </submittedName>
</protein>
<feature type="region of interest" description="Disordered" evidence="1">
    <location>
        <begin position="58"/>
        <end position="79"/>
    </location>
</feature>
<dbReference type="PANTHER" id="PTHR43245">
    <property type="entry name" value="BIFUNCTIONAL POLYMYXIN RESISTANCE PROTEIN ARNA"/>
    <property type="match status" value="1"/>
</dbReference>
<dbReference type="Pfam" id="PF01370">
    <property type="entry name" value="Epimerase"/>
    <property type="match status" value="1"/>
</dbReference>
<dbReference type="OrthoDB" id="7941246at2"/>
<accession>A0A022L059</accession>
<dbReference type="AlphaFoldDB" id="A0A022L059"/>
<name>A0A022L059_9MICO</name>
<sequence length="332" mass="36050">MRITVIGGTGHIGSFLVPSLVRSGHRVTVISRGLRAPYALDHPGHAEAWEQVERVTCDRETTEADRTNGADGADGADGANRNFGTLVADTQPDAVVDLTCFTLDQARHLASHLDGQHLVHTGSVWAYGRSTTVPTTEATPKRPFGEYGIAKAALEDYWLREQDRVPATVIHPGHISGPGWPAINPAGNLDADVLRHLRADGTCLLPDDGMGLLQHVHAADVAALHHRALEQPDAARGEAFNAVATSSLTLRGYAELLAEHFGHQPRLEFLPWQEWEQAVGPENAALTHDHVSRSPHHSMDKARELLGFVPQHSIEATVIEAAQWQADHGDQR</sequence>
<feature type="compositionally biased region" description="Low complexity" evidence="1">
    <location>
        <begin position="69"/>
        <end position="79"/>
    </location>
</feature>
<dbReference type="InterPro" id="IPR001509">
    <property type="entry name" value="Epimerase_deHydtase"/>
</dbReference>
<dbReference type="EMBL" id="AORC01000010">
    <property type="protein sequence ID" value="EYT49148.1"/>
    <property type="molecule type" value="Genomic_DNA"/>
</dbReference>
<dbReference type="InterPro" id="IPR036291">
    <property type="entry name" value="NAD(P)-bd_dom_sf"/>
</dbReference>
<dbReference type="STRING" id="1249481.D641_0109325"/>
<comment type="caution">
    <text evidence="3">The sequence shown here is derived from an EMBL/GenBank/DDBJ whole genome shotgun (WGS) entry which is preliminary data.</text>
</comment>
<dbReference type="InterPro" id="IPR050177">
    <property type="entry name" value="Lipid_A_modif_metabolic_enz"/>
</dbReference>
<gene>
    <name evidence="3" type="ORF">D641_0109325</name>
</gene>
<organism evidence="3 4">
    <name type="scientific">Brachybacterium muris UCD-AY4</name>
    <dbReference type="NCBI Taxonomy" id="1249481"/>
    <lineage>
        <taxon>Bacteria</taxon>
        <taxon>Bacillati</taxon>
        <taxon>Actinomycetota</taxon>
        <taxon>Actinomycetes</taxon>
        <taxon>Micrococcales</taxon>
        <taxon>Dermabacteraceae</taxon>
        <taxon>Brachybacterium</taxon>
    </lineage>
</organism>
<dbReference type="RefSeq" id="WP_017823392.1">
    <property type="nucleotide sequence ID" value="NZ_AORC01000010.1"/>
</dbReference>
<evidence type="ECO:0000256" key="1">
    <source>
        <dbReference type="SAM" id="MobiDB-lite"/>
    </source>
</evidence>
<feature type="domain" description="NAD-dependent epimerase/dehydratase" evidence="2">
    <location>
        <begin position="3"/>
        <end position="241"/>
    </location>
</feature>
<dbReference type="SUPFAM" id="SSF51735">
    <property type="entry name" value="NAD(P)-binding Rossmann-fold domains"/>
    <property type="match status" value="1"/>
</dbReference>
<reference evidence="3 4" key="1">
    <citation type="journal article" date="2013" name="Genome Announc.">
        <title>Draft genome sequence of an Actinobacterium, Brachybacterium muris strain UCD-AY4.</title>
        <authorList>
            <person name="Lo J.R."/>
            <person name="Lang J.M."/>
            <person name="Darling A.E."/>
            <person name="Eisen J.A."/>
            <person name="Coil D.A."/>
        </authorList>
    </citation>
    <scope>NUCLEOTIDE SEQUENCE [LARGE SCALE GENOMIC DNA]</scope>
    <source>
        <strain evidence="3 4">UCD-AY4</strain>
    </source>
</reference>
<evidence type="ECO:0000313" key="4">
    <source>
        <dbReference type="Proteomes" id="UP000019754"/>
    </source>
</evidence>
<dbReference type="HOGENOM" id="CLU_835936_0_0_11"/>
<dbReference type="Gene3D" id="3.40.50.720">
    <property type="entry name" value="NAD(P)-binding Rossmann-like Domain"/>
    <property type="match status" value="1"/>
</dbReference>
<feature type="compositionally biased region" description="Basic and acidic residues" evidence="1">
    <location>
        <begin position="58"/>
        <end position="68"/>
    </location>
</feature>
<proteinExistence type="predicted"/>